<dbReference type="GO" id="GO:0005199">
    <property type="term" value="F:structural constituent of cell wall"/>
    <property type="evidence" value="ECO:0007669"/>
    <property type="project" value="InterPro"/>
</dbReference>
<comment type="subcellular location">
    <subcellularLocation>
        <location evidence="1 8">Secreted</location>
        <location evidence="1 8">Cell wall</location>
    </subcellularLocation>
</comment>
<evidence type="ECO:0000256" key="7">
    <source>
        <dbReference type="ARBA" id="ARBA00093546"/>
    </source>
</evidence>
<keyword evidence="6" id="KW-0325">Glycoprotein</keyword>
<feature type="signal peptide" evidence="8">
    <location>
        <begin position="1"/>
        <end position="19"/>
    </location>
</feature>
<reference evidence="10" key="1">
    <citation type="journal article" date="2017" name="Nat. Ecol. Evol.">
        <title>Genome expansion and lineage-specific genetic innovations in the forest pathogenic fungi Armillaria.</title>
        <authorList>
            <person name="Sipos G."/>
            <person name="Prasanna A.N."/>
            <person name="Walter M.C."/>
            <person name="O'Connor E."/>
            <person name="Balint B."/>
            <person name="Krizsan K."/>
            <person name="Kiss B."/>
            <person name="Hess J."/>
            <person name="Varga T."/>
            <person name="Slot J."/>
            <person name="Riley R."/>
            <person name="Boka B."/>
            <person name="Rigling D."/>
            <person name="Barry K."/>
            <person name="Lee J."/>
            <person name="Mihaltcheva S."/>
            <person name="LaButti K."/>
            <person name="Lipzen A."/>
            <person name="Waldron R."/>
            <person name="Moloney N.M."/>
            <person name="Sperisen C."/>
            <person name="Kredics L."/>
            <person name="Vagvoelgyi C."/>
            <person name="Patrignani A."/>
            <person name="Fitzpatrick D."/>
            <person name="Nagy I."/>
            <person name="Doyle S."/>
            <person name="Anderson J.B."/>
            <person name="Grigoriev I.V."/>
            <person name="Gueldener U."/>
            <person name="Muensterkoetter M."/>
            <person name="Nagy L.G."/>
        </authorList>
    </citation>
    <scope>NUCLEOTIDE SEQUENCE [LARGE SCALE GENOMIC DNA]</scope>
    <source>
        <strain evidence="10">Ar21-2</strain>
    </source>
</reference>
<keyword evidence="5 8" id="KW-1015">Disulfide bond</keyword>
<dbReference type="CDD" id="cd23507">
    <property type="entry name" value="hydrophobin_I"/>
    <property type="match status" value="1"/>
</dbReference>
<keyword evidence="8" id="KW-0732">Signal</keyword>
<evidence type="ECO:0000256" key="2">
    <source>
        <dbReference type="ARBA" id="ARBA00010446"/>
    </source>
</evidence>
<feature type="chain" id="PRO_5013986780" description="Hydrophobin" evidence="8">
    <location>
        <begin position="20"/>
        <end position="186"/>
    </location>
</feature>
<comment type="subunit">
    <text evidence="7">Self-assembles to form functional amyloid fibrils called rodlets. Self-assembly into fibrillar rodlets occurs spontaneously at hydrophobic:hydrophilic interfaces and the rodlets further associate laterally to form amphipathic monolayers.</text>
</comment>
<evidence type="ECO:0000313" key="10">
    <source>
        <dbReference type="Proteomes" id="UP000217790"/>
    </source>
</evidence>
<name>A0A2H3CRN5_ARMGA</name>
<dbReference type="EMBL" id="KZ293701">
    <property type="protein sequence ID" value="PBK84064.1"/>
    <property type="molecule type" value="Genomic_DNA"/>
</dbReference>
<organism evidence="9 10">
    <name type="scientific">Armillaria gallica</name>
    <name type="common">Bulbous honey fungus</name>
    <name type="synonym">Armillaria bulbosa</name>
    <dbReference type="NCBI Taxonomy" id="47427"/>
    <lineage>
        <taxon>Eukaryota</taxon>
        <taxon>Fungi</taxon>
        <taxon>Dikarya</taxon>
        <taxon>Basidiomycota</taxon>
        <taxon>Agaricomycotina</taxon>
        <taxon>Agaricomycetes</taxon>
        <taxon>Agaricomycetidae</taxon>
        <taxon>Agaricales</taxon>
        <taxon>Marasmiineae</taxon>
        <taxon>Physalacriaceae</taxon>
        <taxon>Armillaria</taxon>
    </lineage>
</organism>
<comment type="similarity">
    <text evidence="2 8">Belongs to the fungal hydrophobin family.</text>
</comment>
<dbReference type="Pfam" id="PF01185">
    <property type="entry name" value="Hydrophobin"/>
    <property type="match status" value="1"/>
</dbReference>
<accession>A0A2H3CRN5</accession>
<protein>
    <recommendedName>
        <fullName evidence="8">Hydrophobin</fullName>
    </recommendedName>
</protein>
<dbReference type="Proteomes" id="UP000217790">
    <property type="component" value="Unassembled WGS sequence"/>
</dbReference>
<keyword evidence="4 8" id="KW-0964">Secreted</keyword>
<dbReference type="AlphaFoldDB" id="A0A2H3CRN5"/>
<evidence type="ECO:0000256" key="3">
    <source>
        <dbReference type="ARBA" id="ARBA00022512"/>
    </source>
</evidence>
<dbReference type="InParanoid" id="A0A2H3CRN5"/>
<evidence type="ECO:0000256" key="6">
    <source>
        <dbReference type="ARBA" id="ARBA00023180"/>
    </source>
</evidence>
<dbReference type="STRING" id="47427.A0A2H3CRN5"/>
<gene>
    <name evidence="9" type="ORF">ARMGADRAFT_617719</name>
</gene>
<evidence type="ECO:0000256" key="8">
    <source>
        <dbReference type="RuleBase" id="RU365009"/>
    </source>
</evidence>
<keyword evidence="10" id="KW-1185">Reference proteome</keyword>
<evidence type="ECO:0000256" key="1">
    <source>
        <dbReference type="ARBA" id="ARBA00004191"/>
    </source>
</evidence>
<sequence>MFAQISFTSLLALPLLATAGLIPSGLIPSGIIPSGILPAGAIPTGAVPAGVIPTGIIPTGIIPTGIIPTLPTGTLPTLPTGIIPTGIIPTGVIPSGGGEGVACATGSVQCCDSTQSSTDLSAPVSSLLGLLGVVAGQLTGNVGVSCSPITVIGLGGTPCSNQVVCCDSNNFNGLVSLGCTPLGVGL</sequence>
<evidence type="ECO:0000256" key="5">
    <source>
        <dbReference type="ARBA" id="ARBA00023157"/>
    </source>
</evidence>
<dbReference type="GO" id="GO:0009277">
    <property type="term" value="C:fungal-type cell wall"/>
    <property type="evidence" value="ECO:0007669"/>
    <property type="project" value="InterPro"/>
</dbReference>
<dbReference type="OrthoDB" id="4225815at2759"/>
<evidence type="ECO:0000256" key="4">
    <source>
        <dbReference type="ARBA" id="ARBA00022525"/>
    </source>
</evidence>
<dbReference type="SMART" id="SM00075">
    <property type="entry name" value="HYDRO"/>
    <property type="match status" value="1"/>
</dbReference>
<dbReference type="InterPro" id="IPR001338">
    <property type="entry name" value="Class_I_Hydrophobin"/>
</dbReference>
<keyword evidence="3 8" id="KW-0134">Cell wall</keyword>
<evidence type="ECO:0000313" key="9">
    <source>
        <dbReference type="EMBL" id="PBK84064.1"/>
    </source>
</evidence>
<proteinExistence type="inferred from homology"/>